<evidence type="ECO:0000256" key="4">
    <source>
        <dbReference type="SAM" id="MobiDB-lite"/>
    </source>
</evidence>
<dbReference type="Pfam" id="PF00196">
    <property type="entry name" value="GerE"/>
    <property type="match status" value="2"/>
</dbReference>
<dbReference type="InterPro" id="IPR016032">
    <property type="entry name" value="Sig_transdc_resp-reg_C-effctor"/>
</dbReference>
<dbReference type="Proteomes" id="UP001232725">
    <property type="component" value="Unassembled WGS sequence"/>
</dbReference>
<feature type="domain" description="HTH luxR-type" evidence="5">
    <location>
        <begin position="303"/>
        <end position="368"/>
    </location>
</feature>
<dbReference type="PANTHER" id="PTHR44688">
    <property type="entry name" value="DNA-BINDING TRANSCRIPTIONAL ACTIVATOR DEVR_DOSR"/>
    <property type="match status" value="1"/>
</dbReference>
<dbReference type="SUPFAM" id="SSF46894">
    <property type="entry name" value="C-terminal effector domain of the bipartite response regulators"/>
    <property type="match status" value="2"/>
</dbReference>
<evidence type="ECO:0000256" key="1">
    <source>
        <dbReference type="ARBA" id="ARBA00023015"/>
    </source>
</evidence>
<protein>
    <submittedName>
        <fullName evidence="6">Helix-turn-helix transcriptional regulator</fullName>
    </submittedName>
</protein>
<dbReference type="CDD" id="cd06170">
    <property type="entry name" value="LuxR_C_like"/>
    <property type="match status" value="1"/>
</dbReference>
<reference evidence="6 7" key="1">
    <citation type="submission" date="2023-08" db="EMBL/GenBank/DDBJ databases">
        <title>Arthrobacter horti sp. nov., isolated from forest soil.</title>
        <authorList>
            <person name="Park M."/>
        </authorList>
    </citation>
    <scope>NUCLEOTIDE SEQUENCE [LARGE SCALE GENOMIC DNA]</scope>
    <source>
        <strain evidence="6 7">YJM1</strain>
    </source>
</reference>
<dbReference type="InterPro" id="IPR000792">
    <property type="entry name" value="Tscrpt_reg_LuxR_C"/>
</dbReference>
<keyword evidence="3" id="KW-0804">Transcription</keyword>
<dbReference type="PANTHER" id="PTHR44688:SF16">
    <property type="entry name" value="DNA-BINDING TRANSCRIPTIONAL ACTIVATOR DEVR_DOSR"/>
    <property type="match status" value="1"/>
</dbReference>
<gene>
    <name evidence="6" type="ORF">Q9R02_12660</name>
</gene>
<evidence type="ECO:0000313" key="7">
    <source>
        <dbReference type="Proteomes" id="UP001232725"/>
    </source>
</evidence>
<evidence type="ECO:0000313" key="6">
    <source>
        <dbReference type="EMBL" id="MDP5228009.1"/>
    </source>
</evidence>
<feature type="region of interest" description="Disordered" evidence="4">
    <location>
        <begin position="73"/>
        <end position="99"/>
    </location>
</feature>
<feature type="compositionally biased region" description="Pro residues" evidence="4">
    <location>
        <begin position="45"/>
        <end position="54"/>
    </location>
</feature>
<dbReference type="PRINTS" id="PR00038">
    <property type="entry name" value="HTHLUXR"/>
</dbReference>
<dbReference type="Gene3D" id="1.10.10.10">
    <property type="entry name" value="Winged helix-like DNA-binding domain superfamily/Winged helix DNA-binding domain"/>
    <property type="match status" value="2"/>
</dbReference>
<keyword evidence="7" id="KW-1185">Reference proteome</keyword>
<evidence type="ECO:0000259" key="5">
    <source>
        <dbReference type="PROSITE" id="PS50043"/>
    </source>
</evidence>
<evidence type="ECO:0000256" key="2">
    <source>
        <dbReference type="ARBA" id="ARBA00023125"/>
    </source>
</evidence>
<sequence>MAELYGRWIRELRRAERRASLDVLGDVLAEARADLAVSDPQERPSGPPERPVGPPVWGELLHDEVATLRTGTPVVRARTPGADGRRPPPEGGEDPADPARLLHAGSLLRRRLLAGDDPRILLHESEALLAVVDGVRGAEGFVACLASFAALAASLEGDEAALAINLDRSLRAREAAPPGFAAEGSDLMRSWAISVTSSMPRIAGGTAEQQAEVSVTPLFRRLSDEARGRGLRPGFGAVSPLTPHEARLLHFVSAGLTVREIAALLHVSPRTVESQLDRVRSASGTTTLCAALRLHAEAVGAQTGGAVVSLTERERQVAGYVALGWRNSAIAESVGVSVKTVEKHLSTALAKTGSRNRAALAAWWAGSEP</sequence>
<dbReference type="EMBL" id="JAVALS010000009">
    <property type="protein sequence ID" value="MDP5228009.1"/>
    <property type="molecule type" value="Genomic_DNA"/>
</dbReference>
<dbReference type="InterPro" id="IPR036388">
    <property type="entry name" value="WH-like_DNA-bd_sf"/>
</dbReference>
<comment type="caution">
    <text evidence="6">The sequence shown here is derived from an EMBL/GenBank/DDBJ whole genome shotgun (WGS) entry which is preliminary data.</text>
</comment>
<dbReference type="RefSeq" id="WP_305997060.1">
    <property type="nucleotide sequence ID" value="NZ_JAVALS010000009.1"/>
</dbReference>
<feature type="region of interest" description="Disordered" evidence="4">
    <location>
        <begin position="35"/>
        <end position="56"/>
    </location>
</feature>
<evidence type="ECO:0000256" key="3">
    <source>
        <dbReference type="ARBA" id="ARBA00023163"/>
    </source>
</evidence>
<dbReference type="SMART" id="SM00421">
    <property type="entry name" value="HTH_LUXR"/>
    <property type="match status" value="2"/>
</dbReference>
<keyword evidence="1" id="KW-0805">Transcription regulation</keyword>
<keyword evidence="2" id="KW-0238">DNA-binding</keyword>
<accession>A0ABT9IQY6</accession>
<dbReference type="PROSITE" id="PS50043">
    <property type="entry name" value="HTH_LUXR_2"/>
    <property type="match status" value="1"/>
</dbReference>
<name>A0ABT9IQY6_9MICC</name>
<proteinExistence type="predicted"/>
<organism evidence="6 7">
    <name type="scientific">Arthrobacter horti</name>
    <dbReference type="NCBI Taxonomy" id="3068273"/>
    <lineage>
        <taxon>Bacteria</taxon>
        <taxon>Bacillati</taxon>
        <taxon>Actinomycetota</taxon>
        <taxon>Actinomycetes</taxon>
        <taxon>Micrococcales</taxon>
        <taxon>Micrococcaceae</taxon>
        <taxon>Arthrobacter</taxon>
    </lineage>
</organism>